<organism evidence="4 5">
    <name type="scientific">Candidatus Segetimicrobium genomatis</name>
    <dbReference type="NCBI Taxonomy" id="2569760"/>
    <lineage>
        <taxon>Bacteria</taxon>
        <taxon>Bacillati</taxon>
        <taxon>Candidatus Sysuimicrobiota</taxon>
        <taxon>Candidatus Sysuimicrobiia</taxon>
        <taxon>Candidatus Sysuimicrobiales</taxon>
        <taxon>Candidatus Segetimicrobiaceae</taxon>
        <taxon>Candidatus Segetimicrobium</taxon>
    </lineage>
</organism>
<dbReference type="Pfam" id="PF06114">
    <property type="entry name" value="Peptidase_M78"/>
    <property type="match status" value="1"/>
</dbReference>
<evidence type="ECO:0000256" key="2">
    <source>
        <dbReference type="SAM" id="MobiDB-lite"/>
    </source>
</evidence>
<evidence type="ECO:0000313" key="4">
    <source>
        <dbReference type="EMBL" id="TMI82144.1"/>
    </source>
</evidence>
<keyword evidence="1" id="KW-0175">Coiled coil</keyword>
<dbReference type="Proteomes" id="UP000320048">
    <property type="component" value="Unassembled WGS sequence"/>
</dbReference>
<sequence>MRPDADFAGLVHMGEDGNEIWVEAGLSEPEKRFTIVHELVHARRQRAEEELRDERLEEAIVELETVARVGERTLRRMPSGVALTLLHDYVTGGCRFDPDTRMGLRAIYRRIWTLLGANRGRQAAARVARLRGSRVTPPGSRRRGAGRGRGT</sequence>
<dbReference type="InterPro" id="IPR010359">
    <property type="entry name" value="IrrE_HExxH"/>
</dbReference>
<dbReference type="Gene3D" id="1.10.10.2910">
    <property type="match status" value="1"/>
</dbReference>
<name>A0A537JF34_9BACT</name>
<reference evidence="4 5" key="1">
    <citation type="journal article" date="2019" name="Nat. Microbiol.">
        <title>Mediterranean grassland soil C-N compound turnover is dependent on rainfall and depth, and is mediated by genomically divergent microorganisms.</title>
        <authorList>
            <person name="Diamond S."/>
            <person name="Andeer P.F."/>
            <person name="Li Z."/>
            <person name="Crits-Christoph A."/>
            <person name="Burstein D."/>
            <person name="Anantharaman K."/>
            <person name="Lane K.R."/>
            <person name="Thomas B.C."/>
            <person name="Pan C."/>
            <person name="Northen T.R."/>
            <person name="Banfield J.F."/>
        </authorList>
    </citation>
    <scope>NUCLEOTIDE SEQUENCE [LARGE SCALE GENOMIC DNA]</scope>
    <source>
        <strain evidence="4">NP_7</strain>
    </source>
</reference>
<gene>
    <name evidence="4" type="ORF">E6H04_05340</name>
</gene>
<feature type="coiled-coil region" evidence="1">
    <location>
        <begin position="37"/>
        <end position="66"/>
    </location>
</feature>
<protein>
    <recommendedName>
        <fullName evidence="3">IrrE N-terminal-like domain-containing protein</fullName>
    </recommendedName>
</protein>
<dbReference type="EMBL" id="VBAO01000141">
    <property type="protein sequence ID" value="TMI82144.1"/>
    <property type="molecule type" value="Genomic_DNA"/>
</dbReference>
<proteinExistence type="predicted"/>
<feature type="domain" description="IrrE N-terminal-like" evidence="3">
    <location>
        <begin position="17"/>
        <end position="55"/>
    </location>
</feature>
<evidence type="ECO:0000256" key="1">
    <source>
        <dbReference type="SAM" id="Coils"/>
    </source>
</evidence>
<evidence type="ECO:0000259" key="3">
    <source>
        <dbReference type="Pfam" id="PF06114"/>
    </source>
</evidence>
<accession>A0A537JF34</accession>
<evidence type="ECO:0000313" key="5">
    <source>
        <dbReference type="Proteomes" id="UP000320048"/>
    </source>
</evidence>
<comment type="caution">
    <text evidence="4">The sequence shown here is derived from an EMBL/GenBank/DDBJ whole genome shotgun (WGS) entry which is preliminary data.</text>
</comment>
<dbReference type="AlphaFoldDB" id="A0A537JF34"/>
<feature type="region of interest" description="Disordered" evidence="2">
    <location>
        <begin position="130"/>
        <end position="151"/>
    </location>
</feature>
<feature type="compositionally biased region" description="Basic residues" evidence="2">
    <location>
        <begin position="140"/>
        <end position="151"/>
    </location>
</feature>